<feature type="transmembrane region" description="Helical" evidence="2">
    <location>
        <begin position="530"/>
        <end position="550"/>
    </location>
</feature>
<dbReference type="EMBL" id="KB467898">
    <property type="protein sequence ID" value="PCH36906.1"/>
    <property type="molecule type" value="Genomic_DNA"/>
</dbReference>
<feature type="compositionally biased region" description="Low complexity" evidence="1">
    <location>
        <begin position="87"/>
        <end position="125"/>
    </location>
</feature>
<feature type="compositionally biased region" description="Polar residues" evidence="1">
    <location>
        <begin position="71"/>
        <end position="86"/>
    </location>
</feature>
<dbReference type="OMA" id="YPGAFIN"/>
<dbReference type="Proteomes" id="UP000218811">
    <property type="component" value="Unassembled WGS sequence"/>
</dbReference>
<keyword evidence="4" id="KW-1185">Reference proteome</keyword>
<feature type="compositionally biased region" description="Low complexity" evidence="1">
    <location>
        <begin position="351"/>
        <end position="364"/>
    </location>
</feature>
<name>A0A2H3J3Z3_WOLCO</name>
<organism evidence="3 4">
    <name type="scientific">Wolfiporia cocos (strain MD-104)</name>
    <name type="common">Brown rot fungus</name>
    <dbReference type="NCBI Taxonomy" id="742152"/>
    <lineage>
        <taxon>Eukaryota</taxon>
        <taxon>Fungi</taxon>
        <taxon>Dikarya</taxon>
        <taxon>Basidiomycota</taxon>
        <taxon>Agaricomycotina</taxon>
        <taxon>Agaricomycetes</taxon>
        <taxon>Polyporales</taxon>
        <taxon>Phaeolaceae</taxon>
        <taxon>Wolfiporia</taxon>
    </lineage>
</organism>
<evidence type="ECO:0000313" key="4">
    <source>
        <dbReference type="Proteomes" id="UP000218811"/>
    </source>
</evidence>
<keyword evidence="2" id="KW-0472">Membrane</keyword>
<evidence type="ECO:0000313" key="3">
    <source>
        <dbReference type="EMBL" id="PCH36906.1"/>
    </source>
</evidence>
<reference evidence="3 4" key="1">
    <citation type="journal article" date="2012" name="Science">
        <title>The Paleozoic origin of enzymatic lignin decomposition reconstructed from 31 fungal genomes.</title>
        <authorList>
            <person name="Floudas D."/>
            <person name="Binder M."/>
            <person name="Riley R."/>
            <person name="Barry K."/>
            <person name="Blanchette R.A."/>
            <person name="Henrissat B."/>
            <person name="Martinez A.T."/>
            <person name="Otillar R."/>
            <person name="Spatafora J.W."/>
            <person name="Yadav J.S."/>
            <person name="Aerts A."/>
            <person name="Benoit I."/>
            <person name="Boyd A."/>
            <person name="Carlson A."/>
            <person name="Copeland A."/>
            <person name="Coutinho P.M."/>
            <person name="de Vries R.P."/>
            <person name="Ferreira P."/>
            <person name="Findley K."/>
            <person name="Foster B."/>
            <person name="Gaskell J."/>
            <person name="Glotzer D."/>
            <person name="Gorecki P."/>
            <person name="Heitman J."/>
            <person name="Hesse C."/>
            <person name="Hori C."/>
            <person name="Igarashi K."/>
            <person name="Jurgens J.A."/>
            <person name="Kallen N."/>
            <person name="Kersten P."/>
            <person name="Kohler A."/>
            <person name="Kuees U."/>
            <person name="Kumar T.K.A."/>
            <person name="Kuo A."/>
            <person name="LaButti K."/>
            <person name="Larrondo L.F."/>
            <person name="Lindquist E."/>
            <person name="Ling A."/>
            <person name="Lombard V."/>
            <person name="Lucas S."/>
            <person name="Lundell T."/>
            <person name="Martin R."/>
            <person name="McLaughlin D.J."/>
            <person name="Morgenstern I."/>
            <person name="Morin E."/>
            <person name="Murat C."/>
            <person name="Nagy L.G."/>
            <person name="Nolan M."/>
            <person name="Ohm R.A."/>
            <person name="Patyshakuliyeva A."/>
            <person name="Rokas A."/>
            <person name="Ruiz-Duenas F.J."/>
            <person name="Sabat G."/>
            <person name="Salamov A."/>
            <person name="Samejima M."/>
            <person name="Schmutz J."/>
            <person name="Slot J.C."/>
            <person name="St John F."/>
            <person name="Stenlid J."/>
            <person name="Sun H."/>
            <person name="Sun S."/>
            <person name="Syed K."/>
            <person name="Tsang A."/>
            <person name="Wiebenga A."/>
            <person name="Young D."/>
            <person name="Pisabarro A."/>
            <person name="Eastwood D.C."/>
            <person name="Martin F."/>
            <person name="Cullen D."/>
            <person name="Grigoriev I.V."/>
            <person name="Hibbett D.S."/>
        </authorList>
    </citation>
    <scope>NUCLEOTIDE SEQUENCE [LARGE SCALE GENOMIC DNA]</scope>
    <source>
        <strain evidence="3 4">MD-104</strain>
    </source>
</reference>
<accession>A0A2H3J3Z3</accession>
<sequence length="555" mass="59273">MIHRFSRFFQASPVNHSHHVESEDEERALDTTADSGVILEPKPSSHMGSPMERVRAPTPSHVSWKLPSPQPSSALRSDSDWGTQYENRSASAPSLLLLNPSSASSSNQPSSLRRHSSQSLRPQSLTPSEDSDRQSNAEQLTIKSTIKSLSPADERVHFPALRRPSMDSVPLTPDSTRVYDGHSISLSTTGLANYPAAFINRPLNRSVSQTSTSTWRSNNSIAAPTIPPLDLRPDFQATVPLPLRKARLIAPGTLPTVVGTPRPAKVSVIYEDNSSARTSASFITAPSVHTPSPSPGEPSAGPHAYAPSARSGTGTDNDVTPAVRTSVLPEGLYDVDLGAAADAGTPRGVARADTPTPPATATQPLLAIPRAPPSDADTESYIHQRWLKGVSFGSEALVLPSPRRRRAPLSPSCVLFWLGFVAPWCWLIGGWALAQGEEAAADGHPLGTRDVLPLYVRRGKRRAGSLPAERERARAAGKKSGALKAWYPLAAPSAESLSPSVQSRVSMTTARKLRRGVGETIDPWIRRCRIAAVVSGVVILAAFVVALIVVGSKSS</sequence>
<evidence type="ECO:0000256" key="2">
    <source>
        <dbReference type="SAM" id="Phobius"/>
    </source>
</evidence>
<keyword evidence="2" id="KW-1133">Transmembrane helix</keyword>
<feature type="region of interest" description="Disordered" evidence="1">
    <location>
        <begin position="285"/>
        <end position="321"/>
    </location>
</feature>
<feature type="transmembrane region" description="Helical" evidence="2">
    <location>
        <begin position="414"/>
        <end position="434"/>
    </location>
</feature>
<dbReference type="OrthoDB" id="3251367at2759"/>
<gene>
    <name evidence="3" type="ORF">WOLCODRAFT_167192</name>
</gene>
<protein>
    <submittedName>
        <fullName evidence="3">Uncharacterized protein</fullName>
    </submittedName>
</protein>
<feature type="region of interest" description="Disordered" evidence="1">
    <location>
        <begin position="37"/>
        <end position="148"/>
    </location>
</feature>
<feature type="compositionally biased region" description="Polar residues" evidence="1">
    <location>
        <begin position="136"/>
        <end position="148"/>
    </location>
</feature>
<feature type="region of interest" description="Disordered" evidence="1">
    <location>
        <begin position="345"/>
        <end position="377"/>
    </location>
</feature>
<proteinExistence type="predicted"/>
<keyword evidence="2" id="KW-0812">Transmembrane</keyword>
<dbReference type="AlphaFoldDB" id="A0A2H3J3Z3"/>
<evidence type="ECO:0000256" key="1">
    <source>
        <dbReference type="SAM" id="MobiDB-lite"/>
    </source>
</evidence>
<dbReference type="STRING" id="742152.A0A2H3J3Z3"/>